<gene>
    <name evidence="3" type="ORF">HW542_03270</name>
</gene>
<evidence type="ECO:0000313" key="4">
    <source>
        <dbReference type="Proteomes" id="UP001516351"/>
    </source>
</evidence>
<feature type="chain" id="PRO_5046561573" evidence="2">
    <location>
        <begin position="30"/>
        <end position="312"/>
    </location>
</feature>
<keyword evidence="1" id="KW-0472">Membrane</keyword>
<keyword evidence="2" id="KW-0732">Signal</keyword>
<protein>
    <submittedName>
        <fullName evidence="3">DUF2167 domain-containing protein</fullName>
    </submittedName>
</protein>
<keyword evidence="1" id="KW-0812">Transmembrane</keyword>
<feature type="transmembrane region" description="Helical" evidence="1">
    <location>
        <begin position="248"/>
        <end position="275"/>
    </location>
</feature>
<evidence type="ECO:0000256" key="2">
    <source>
        <dbReference type="SAM" id="SignalP"/>
    </source>
</evidence>
<feature type="signal peptide" evidence="2">
    <location>
        <begin position="1"/>
        <end position="29"/>
    </location>
</feature>
<dbReference type="RefSeq" id="WP_267310519.1">
    <property type="nucleotide sequence ID" value="NZ_JABXXV010000001.1"/>
</dbReference>
<proteinExistence type="predicted"/>
<reference evidence="3 4" key="1">
    <citation type="submission" date="2020-06" db="EMBL/GenBank/DDBJ databases">
        <title>Synonyms of Asaia species.</title>
        <authorList>
            <person name="Sombolestani A."/>
        </authorList>
    </citation>
    <scope>NUCLEOTIDE SEQUENCE [LARGE SCALE GENOMIC DNA]</scope>
    <source>
        <strain evidence="3 4">LMG 27047</strain>
    </source>
</reference>
<accession>A0ABX2P1U7</accession>
<keyword evidence="1" id="KW-1133">Transmembrane helix</keyword>
<evidence type="ECO:0000256" key="1">
    <source>
        <dbReference type="SAM" id="Phobius"/>
    </source>
</evidence>
<sequence length="312" mass="34087">MHKDTDVLLILRRAALLTVLCLSPIPALADSPPDNTEATSNSLGQQIASLPWTHGPAAVHVNGGSVFSIPAGYEMLTPPFGKKFLALVGNLVDASDSMSYIMQPEAQDKSWFMELRYSPSGYVTDTDKIDAKELLDSMRQTSIETNKARREAHLSGLTLLGWQLEPHYDQQLHRLEWAYKFRDDDGSLITNLNTRILTRGGFYRVMLVSDVETFLSDRTDFNTALQGLQPTTGNRYSDYKAGDKIAEYGLMGLIGGGAAAVAIKTGLVGAALAFVAKIFGALGAKGLFAAIFGFFAVLWTSVKKLFARKKQD</sequence>
<evidence type="ECO:0000313" key="3">
    <source>
        <dbReference type="EMBL" id="NVN45826.1"/>
    </source>
</evidence>
<dbReference type="EMBL" id="JABXXV010000001">
    <property type="protein sequence ID" value="NVN45826.1"/>
    <property type="molecule type" value="Genomic_DNA"/>
</dbReference>
<feature type="transmembrane region" description="Helical" evidence="1">
    <location>
        <begin position="282"/>
        <end position="302"/>
    </location>
</feature>
<dbReference type="Pfam" id="PF09935">
    <property type="entry name" value="DUF2167"/>
    <property type="match status" value="1"/>
</dbReference>
<keyword evidence="4" id="KW-1185">Reference proteome</keyword>
<comment type="caution">
    <text evidence="3">The sequence shown here is derived from an EMBL/GenBank/DDBJ whole genome shotgun (WGS) entry which is preliminary data.</text>
</comment>
<dbReference type="InterPro" id="IPR018682">
    <property type="entry name" value="DUF2167_membr"/>
</dbReference>
<dbReference type="Proteomes" id="UP001516351">
    <property type="component" value="Unassembled WGS sequence"/>
</dbReference>
<name>A0ABX2P1U7_9PROT</name>
<organism evidence="3 4">
    <name type="scientific">Asaia spathodeae</name>
    <dbReference type="NCBI Taxonomy" id="657016"/>
    <lineage>
        <taxon>Bacteria</taxon>
        <taxon>Pseudomonadati</taxon>
        <taxon>Pseudomonadota</taxon>
        <taxon>Alphaproteobacteria</taxon>
        <taxon>Acetobacterales</taxon>
        <taxon>Acetobacteraceae</taxon>
        <taxon>Asaia</taxon>
    </lineage>
</organism>